<gene>
    <name evidence="1" type="ORF">A2531_03170</name>
</gene>
<accession>A0A1F5TQ86</accession>
<comment type="caution">
    <text evidence="1">The sequence shown here is derived from an EMBL/GenBank/DDBJ whole genome shotgun (WGS) entry which is preliminary data.</text>
</comment>
<sequence>MRARLCEVFSFSPERSAGEKEKIWARAVQPLLPEVRGAILRTGAHVTQNERSEFWVTGCI</sequence>
<organism evidence="1 2">
    <name type="scientific">Candidatus Falkowbacteria bacterium RIFOXYD2_FULL_34_120</name>
    <dbReference type="NCBI Taxonomy" id="1798007"/>
    <lineage>
        <taxon>Bacteria</taxon>
        <taxon>Candidatus Falkowiibacteriota</taxon>
    </lineage>
</organism>
<reference evidence="1 2" key="1">
    <citation type="journal article" date="2016" name="Nat. Commun.">
        <title>Thousands of microbial genomes shed light on interconnected biogeochemical processes in an aquifer system.</title>
        <authorList>
            <person name="Anantharaman K."/>
            <person name="Brown C.T."/>
            <person name="Hug L.A."/>
            <person name="Sharon I."/>
            <person name="Castelle C.J."/>
            <person name="Probst A.J."/>
            <person name="Thomas B.C."/>
            <person name="Singh A."/>
            <person name="Wilkins M.J."/>
            <person name="Karaoz U."/>
            <person name="Brodie E.L."/>
            <person name="Williams K.H."/>
            <person name="Hubbard S.S."/>
            <person name="Banfield J.F."/>
        </authorList>
    </citation>
    <scope>NUCLEOTIDE SEQUENCE [LARGE SCALE GENOMIC DNA]</scope>
</reference>
<dbReference type="Proteomes" id="UP000177579">
    <property type="component" value="Unassembled WGS sequence"/>
</dbReference>
<dbReference type="AlphaFoldDB" id="A0A1F5TQ86"/>
<evidence type="ECO:0000313" key="1">
    <source>
        <dbReference type="EMBL" id="OGF40999.1"/>
    </source>
</evidence>
<protein>
    <submittedName>
        <fullName evidence="1">Uncharacterized protein</fullName>
    </submittedName>
</protein>
<name>A0A1F5TQ86_9BACT</name>
<proteinExistence type="predicted"/>
<dbReference type="EMBL" id="MFGO01000016">
    <property type="protein sequence ID" value="OGF40999.1"/>
    <property type="molecule type" value="Genomic_DNA"/>
</dbReference>
<evidence type="ECO:0000313" key="2">
    <source>
        <dbReference type="Proteomes" id="UP000177579"/>
    </source>
</evidence>